<protein>
    <submittedName>
        <fullName evidence="2">Uncharacterized protein</fullName>
    </submittedName>
</protein>
<dbReference type="InParanoid" id="Q01PA4"/>
<dbReference type="KEGG" id="sus:Acid_7611"/>
<organism evidence="2">
    <name type="scientific">Solibacter usitatus (strain Ellin6076)</name>
    <dbReference type="NCBI Taxonomy" id="234267"/>
    <lineage>
        <taxon>Bacteria</taxon>
        <taxon>Pseudomonadati</taxon>
        <taxon>Acidobacteriota</taxon>
        <taxon>Terriglobia</taxon>
        <taxon>Bryobacterales</taxon>
        <taxon>Solibacteraceae</taxon>
        <taxon>Candidatus Solibacter</taxon>
    </lineage>
</organism>
<accession>Q01PA4</accession>
<evidence type="ECO:0000313" key="2">
    <source>
        <dbReference type="EMBL" id="ABJ88516.1"/>
    </source>
</evidence>
<feature type="region of interest" description="Disordered" evidence="1">
    <location>
        <begin position="32"/>
        <end position="59"/>
    </location>
</feature>
<dbReference type="HOGENOM" id="CLU_2248353_0_0_0"/>
<reference evidence="2" key="1">
    <citation type="submission" date="2006-10" db="EMBL/GenBank/DDBJ databases">
        <title>Complete sequence of Solibacter usitatus Ellin6076.</title>
        <authorList>
            <consortium name="US DOE Joint Genome Institute"/>
            <person name="Copeland A."/>
            <person name="Lucas S."/>
            <person name="Lapidus A."/>
            <person name="Barry K."/>
            <person name="Detter J.C."/>
            <person name="Glavina del Rio T."/>
            <person name="Hammon N."/>
            <person name="Israni S."/>
            <person name="Dalin E."/>
            <person name="Tice H."/>
            <person name="Pitluck S."/>
            <person name="Thompson L.S."/>
            <person name="Brettin T."/>
            <person name="Bruce D."/>
            <person name="Han C."/>
            <person name="Tapia R."/>
            <person name="Gilna P."/>
            <person name="Schmutz J."/>
            <person name="Larimer F."/>
            <person name="Land M."/>
            <person name="Hauser L."/>
            <person name="Kyrpides N."/>
            <person name="Mikhailova N."/>
            <person name="Janssen P.H."/>
            <person name="Kuske C.R."/>
            <person name="Richardson P."/>
        </authorList>
    </citation>
    <scope>NUCLEOTIDE SEQUENCE</scope>
    <source>
        <strain evidence="2">Ellin6076</strain>
    </source>
</reference>
<gene>
    <name evidence="2" type="ordered locus">Acid_7611</name>
</gene>
<sequence>MAASENMLSAGAQHALQDMVELEMYLLSQPQQTPWPMLPRRNKKPPQARKAYNNPVESSTAKELVERGFIEATSSRTFVVSRSGYQFFEREMKPHFSTINEGQE</sequence>
<name>Q01PA4_SOLUE</name>
<dbReference type="AlphaFoldDB" id="Q01PA4"/>
<evidence type="ECO:0000256" key="1">
    <source>
        <dbReference type="SAM" id="MobiDB-lite"/>
    </source>
</evidence>
<dbReference type="EMBL" id="CP000473">
    <property type="protein sequence ID" value="ABJ88516.1"/>
    <property type="molecule type" value="Genomic_DNA"/>
</dbReference>
<proteinExistence type="predicted"/>